<feature type="transmembrane region" description="Helical" evidence="2">
    <location>
        <begin position="446"/>
        <end position="464"/>
    </location>
</feature>
<dbReference type="EMBL" id="OANU01000015">
    <property type="protein sequence ID" value="SNX47871.1"/>
    <property type="molecule type" value="Genomic_DNA"/>
</dbReference>
<evidence type="ECO:0008006" key="5">
    <source>
        <dbReference type="Google" id="ProtNLM"/>
    </source>
</evidence>
<feature type="transmembrane region" description="Helical" evidence="2">
    <location>
        <begin position="499"/>
        <end position="521"/>
    </location>
</feature>
<keyword evidence="2" id="KW-1133">Transmembrane helix</keyword>
<keyword evidence="2" id="KW-0812">Transmembrane</keyword>
<reference evidence="4" key="1">
    <citation type="submission" date="2016-06" db="EMBL/GenBank/DDBJ databases">
        <authorList>
            <person name="Rodrigo-Torres L."/>
            <person name="Arahal R.D."/>
            <person name="Lucena T."/>
        </authorList>
    </citation>
    <scope>NUCLEOTIDE SEQUENCE [LARGE SCALE GENOMIC DNA]</scope>
    <source>
        <strain evidence="4">CECT8203</strain>
    </source>
</reference>
<dbReference type="AlphaFoldDB" id="A0A240EH88"/>
<organism evidence="3 4">
    <name type="scientific">Vibrio thalassae</name>
    <dbReference type="NCBI Taxonomy" id="1243014"/>
    <lineage>
        <taxon>Bacteria</taxon>
        <taxon>Pseudomonadati</taxon>
        <taxon>Pseudomonadota</taxon>
        <taxon>Gammaproteobacteria</taxon>
        <taxon>Vibrionales</taxon>
        <taxon>Vibrionaceae</taxon>
        <taxon>Vibrio</taxon>
    </lineage>
</organism>
<proteinExistence type="predicted"/>
<evidence type="ECO:0000313" key="3">
    <source>
        <dbReference type="EMBL" id="SNX47871.1"/>
    </source>
</evidence>
<keyword evidence="2" id="KW-0472">Membrane</keyword>
<feature type="transmembrane region" description="Helical" evidence="2">
    <location>
        <begin position="416"/>
        <end position="439"/>
    </location>
</feature>
<protein>
    <recommendedName>
        <fullName evidence="5">TraG N-terminal Proteobacteria domain-containing protein</fullName>
    </recommendedName>
</protein>
<evidence type="ECO:0000256" key="1">
    <source>
        <dbReference type="SAM" id="MobiDB-lite"/>
    </source>
</evidence>
<evidence type="ECO:0000256" key="2">
    <source>
        <dbReference type="SAM" id="Phobius"/>
    </source>
</evidence>
<sequence length="592" mass="63942">MNLTTNDPSGLFLLPLSSMASQSVWDIFNGLGIVFLPFIVMFVVSFLEARAQGLDEGSPAVLAIKNVEKGFWPMLLAIMMVVMPTGTVLNMKYAQYSCMDNPSLTSSDLLQTNSIDTQTLQALGIASTSPSMVAGIVHTLSTGINSALTSGLACTKGASKKEVSTFVRDQIPSSEAVYRSVLTFNNQCFALASAEAQEAMAQGKNFRSNTNNLNGWSFRKPDFDPQATLMHSVYNGTHIVGESRGKLTMEIPNTWFTPSLAGQTKSCATMSEALYNKLKSDVLAQANYQEKSANMLAYVKMFNSSATQSQVLHDLTLAVYNNALTTPEGSKRWFGEATEGSTSWFGYSIPSLMGGSIGIAANYLNDGVDWVKSLFMDEESTESTTTMTQALTNAMVTVGALWNNLIESGKAHAVTLIGPILVVLSQTILMIALPILMILSGYSGKFLFNWVLLYFSVSVVPFWLNLSTHLETILLSLSDYSESLITHADNISNRTDMQMYLISATSATFVYLIPVVWVMLVQMVGNIAASSFMTMIAGAAVVGQQGGEIAGNMGSKIADETSRTFRGKSNDGAGESWDMPPTNYAPGIGHDK</sequence>
<keyword evidence="4" id="KW-1185">Reference proteome</keyword>
<name>A0A240EH88_9VIBR</name>
<feature type="transmembrane region" description="Helical" evidence="2">
    <location>
        <begin position="27"/>
        <end position="49"/>
    </location>
</feature>
<gene>
    <name evidence="3" type="ORF">VTH8203_01486</name>
</gene>
<evidence type="ECO:0000313" key="4">
    <source>
        <dbReference type="Proteomes" id="UP000219336"/>
    </source>
</evidence>
<feature type="region of interest" description="Disordered" evidence="1">
    <location>
        <begin position="562"/>
        <end position="592"/>
    </location>
</feature>
<feature type="transmembrane region" description="Helical" evidence="2">
    <location>
        <begin position="70"/>
        <end position="89"/>
    </location>
</feature>
<dbReference type="RefSeq" id="WP_096993099.1">
    <property type="nucleotide sequence ID" value="NZ_JBHSII010000006.1"/>
</dbReference>
<dbReference type="OrthoDB" id="5865543at2"/>
<accession>A0A240EH88</accession>
<dbReference type="Proteomes" id="UP000219336">
    <property type="component" value="Unassembled WGS sequence"/>
</dbReference>